<dbReference type="EMBL" id="DVFK01000018">
    <property type="protein sequence ID" value="HIQ67143.1"/>
    <property type="molecule type" value="Genomic_DNA"/>
</dbReference>
<feature type="transmembrane region" description="Helical" evidence="1">
    <location>
        <begin position="12"/>
        <end position="30"/>
    </location>
</feature>
<evidence type="ECO:0008006" key="4">
    <source>
        <dbReference type="Google" id="ProtNLM"/>
    </source>
</evidence>
<dbReference type="Proteomes" id="UP000886796">
    <property type="component" value="Unassembled WGS sequence"/>
</dbReference>
<evidence type="ECO:0000256" key="1">
    <source>
        <dbReference type="SAM" id="Phobius"/>
    </source>
</evidence>
<keyword evidence="1" id="KW-0812">Transmembrane</keyword>
<feature type="transmembrane region" description="Helical" evidence="1">
    <location>
        <begin position="39"/>
        <end position="59"/>
    </location>
</feature>
<reference evidence="2" key="2">
    <citation type="journal article" date="2021" name="PeerJ">
        <title>Extensive microbial diversity within the chicken gut microbiome revealed by metagenomics and culture.</title>
        <authorList>
            <person name="Gilroy R."/>
            <person name="Ravi A."/>
            <person name="Getino M."/>
            <person name="Pursley I."/>
            <person name="Horton D.L."/>
            <person name="Alikhan N.F."/>
            <person name="Baker D."/>
            <person name="Gharbi K."/>
            <person name="Hall N."/>
            <person name="Watson M."/>
            <person name="Adriaenssens E.M."/>
            <person name="Foster-Nyarko E."/>
            <person name="Jarju S."/>
            <person name="Secka A."/>
            <person name="Antonio M."/>
            <person name="Oren A."/>
            <person name="Chaudhuri R.R."/>
            <person name="La Ragione R."/>
            <person name="Hildebrand F."/>
            <person name="Pallen M.J."/>
        </authorList>
    </citation>
    <scope>NUCLEOTIDE SEQUENCE</scope>
    <source>
        <strain evidence="2">13361</strain>
    </source>
</reference>
<feature type="transmembrane region" description="Helical" evidence="1">
    <location>
        <begin position="71"/>
        <end position="92"/>
    </location>
</feature>
<accession>A0A9D1CLL7</accession>
<organism evidence="2 3">
    <name type="scientific">Candidatus Faecousia excrementigallinarum</name>
    <dbReference type="NCBI Taxonomy" id="2840806"/>
    <lineage>
        <taxon>Bacteria</taxon>
        <taxon>Bacillati</taxon>
        <taxon>Bacillota</taxon>
        <taxon>Clostridia</taxon>
        <taxon>Eubacteriales</taxon>
        <taxon>Oscillospiraceae</taxon>
        <taxon>Faecousia</taxon>
    </lineage>
</organism>
<reference evidence="2" key="1">
    <citation type="submission" date="2020-10" db="EMBL/GenBank/DDBJ databases">
        <authorList>
            <person name="Gilroy R."/>
        </authorList>
    </citation>
    <scope>NUCLEOTIDE SEQUENCE</scope>
    <source>
        <strain evidence="2">13361</strain>
    </source>
</reference>
<gene>
    <name evidence="2" type="ORF">IAB74_01365</name>
</gene>
<sequence>MPLDKRRLTPKQVALFGILGALTFAAKLALSPLPNIEPVSLMVMLFAVTFGLKCLYPIYVYVVMEYLVFGFHLWSINYLYVWTVLALIALLLRKQDSPLLWAVVSGGFGLLFGALCAPVYLFTGGPAFALTWWLSGIPFDLMHGAGNFVIALLLFQPGRKLLEKLYRPFLTP</sequence>
<comment type="caution">
    <text evidence="2">The sequence shown here is derived from an EMBL/GenBank/DDBJ whole genome shotgun (WGS) entry which is preliminary data.</text>
</comment>
<dbReference type="Gene3D" id="1.10.1760.20">
    <property type="match status" value="1"/>
</dbReference>
<feature type="transmembrane region" description="Helical" evidence="1">
    <location>
        <begin position="132"/>
        <end position="155"/>
    </location>
</feature>
<evidence type="ECO:0000313" key="3">
    <source>
        <dbReference type="Proteomes" id="UP000886796"/>
    </source>
</evidence>
<proteinExistence type="predicted"/>
<feature type="transmembrane region" description="Helical" evidence="1">
    <location>
        <begin position="99"/>
        <end position="120"/>
    </location>
</feature>
<evidence type="ECO:0000313" key="2">
    <source>
        <dbReference type="EMBL" id="HIQ67143.1"/>
    </source>
</evidence>
<keyword evidence="1" id="KW-1133">Transmembrane helix</keyword>
<dbReference type="AlphaFoldDB" id="A0A9D1CLL7"/>
<keyword evidence="1" id="KW-0472">Membrane</keyword>
<name>A0A9D1CLL7_9FIRM</name>
<protein>
    <recommendedName>
        <fullName evidence="4">Energy-coupling factor transport system substrate-specific component</fullName>
    </recommendedName>
</protein>